<dbReference type="PRINTS" id="PR00686">
    <property type="entry name" value="TIFACTORIID"/>
</dbReference>
<dbReference type="CDD" id="cd00652">
    <property type="entry name" value="TBP_TLF"/>
    <property type="match status" value="1"/>
</dbReference>
<name>A0AAV0V9N6_9STRA</name>
<dbReference type="InterPro" id="IPR000814">
    <property type="entry name" value="TBP"/>
</dbReference>
<evidence type="ECO:0000256" key="1">
    <source>
        <dbReference type="ARBA" id="ARBA00005560"/>
    </source>
</evidence>
<evidence type="ECO:0000256" key="3">
    <source>
        <dbReference type="ARBA" id="ARBA00023163"/>
    </source>
</evidence>
<evidence type="ECO:0000256" key="2">
    <source>
        <dbReference type="ARBA" id="ARBA00023125"/>
    </source>
</evidence>
<keyword evidence="6" id="KW-1185">Reference proteome</keyword>
<dbReference type="Pfam" id="PF00352">
    <property type="entry name" value="TBP"/>
    <property type="match status" value="2"/>
</dbReference>
<sequence>MSISNWSSSEDDDDVPAWSCARLAEEGVAYRVVNVLGSGFVNDQVDIKQLALLVRNADYSPRGFNALVMRFQVPRATVLVYRSGKYVVIGATSVEGARLAAAKLISILKKVSFPSDSSPFTIRNVVGSTDVCFKIRLEGLARDHLRFSTYEPEMFPGLIYRMLRPKCTLLIFISGKLVITGCEGRNGEKAIGKIYPVLLQYRLREDDSDDVDVDDEDDDDDEVSLNDRVAQVP</sequence>
<dbReference type="GO" id="GO:0006352">
    <property type="term" value="P:DNA-templated transcription initiation"/>
    <property type="evidence" value="ECO:0007669"/>
    <property type="project" value="InterPro"/>
</dbReference>
<dbReference type="InterPro" id="IPR012295">
    <property type="entry name" value="TBP_dom_sf"/>
</dbReference>
<comment type="similarity">
    <text evidence="1">Belongs to the TBP family.</text>
</comment>
<gene>
    <name evidence="5" type="ORF">PDE001_LOCUS10944</name>
</gene>
<organism evidence="5 6">
    <name type="scientific">Peronospora destructor</name>
    <dbReference type="NCBI Taxonomy" id="86335"/>
    <lineage>
        <taxon>Eukaryota</taxon>
        <taxon>Sar</taxon>
        <taxon>Stramenopiles</taxon>
        <taxon>Oomycota</taxon>
        <taxon>Peronosporomycetes</taxon>
        <taxon>Peronosporales</taxon>
        <taxon>Peronosporaceae</taxon>
        <taxon>Peronospora</taxon>
    </lineage>
</organism>
<reference evidence="5" key="1">
    <citation type="submission" date="2022-12" db="EMBL/GenBank/DDBJ databases">
        <authorList>
            <person name="Webb A."/>
        </authorList>
    </citation>
    <scope>NUCLEOTIDE SEQUENCE</scope>
    <source>
        <strain evidence="5">Pd1</strain>
    </source>
</reference>
<accession>A0AAV0V9N6</accession>
<evidence type="ECO:0008006" key="7">
    <source>
        <dbReference type="Google" id="ProtNLM"/>
    </source>
</evidence>
<evidence type="ECO:0000313" key="5">
    <source>
        <dbReference type="EMBL" id="CAI5745910.1"/>
    </source>
</evidence>
<dbReference type="GO" id="GO:0003677">
    <property type="term" value="F:DNA binding"/>
    <property type="evidence" value="ECO:0007669"/>
    <property type="project" value="UniProtKB-KW"/>
</dbReference>
<dbReference type="AlphaFoldDB" id="A0AAV0V9N6"/>
<comment type="caution">
    <text evidence="5">The sequence shown here is derived from an EMBL/GenBank/DDBJ whole genome shotgun (WGS) entry which is preliminary data.</text>
</comment>
<feature type="region of interest" description="Disordered" evidence="4">
    <location>
        <begin position="208"/>
        <end position="233"/>
    </location>
</feature>
<dbReference type="PANTHER" id="PTHR10126">
    <property type="entry name" value="TATA-BOX BINDING PROTEIN"/>
    <property type="match status" value="1"/>
</dbReference>
<proteinExistence type="inferred from homology"/>
<keyword evidence="3" id="KW-0804">Transcription</keyword>
<evidence type="ECO:0000313" key="6">
    <source>
        <dbReference type="Proteomes" id="UP001162029"/>
    </source>
</evidence>
<feature type="compositionally biased region" description="Acidic residues" evidence="4">
    <location>
        <begin position="208"/>
        <end position="224"/>
    </location>
</feature>
<dbReference type="EMBL" id="CANTFM010002333">
    <property type="protein sequence ID" value="CAI5745910.1"/>
    <property type="molecule type" value="Genomic_DNA"/>
</dbReference>
<protein>
    <recommendedName>
        <fullName evidence="7">TATA-box-binding protein</fullName>
    </recommendedName>
</protein>
<dbReference type="Proteomes" id="UP001162029">
    <property type="component" value="Unassembled WGS sequence"/>
</dbReference>
<dbReference type="SUPFAM" id="SSF55945">
    <property type="entry name" value="TATA-box binding protein-like"/>
    <property type="match status" value="2"/>
</dbReference>
<dbReference type="Gene3D" id="3.30.310.10">
    <property type="entry name" value="TATA-Binding Protein"/>
    <property type="match status" value="2"/>
</dbReference>
<keyword evidence="2" id="KW-0238">DNA-binding</keyword>
<evidence type="ECO:0000256" key="4">
    <source>
        <dbReference type="SAM" id="MobiDB-lite"/>
    </source>
</evidence>